<name>A0AB37UQP3_9CYAN</name>
<feature type="region of interest" description="Disordered" evidence="3">
    <location>
        <begin position="1"/>
        <end position="52"/>
    </location>
</feature>
<sequence>MSGGKGNDTLSGGAGNDRLKDTQGNNILYGDAGDDELRAGHGDDKLDGDSGNDILISGAGDDRLNGGTGDDLLQGGSGVDRFYLSSDRDIIQDFQDGRDLLGLLTTIDGPPLSFSDLDIVQVGQNLEIRWKLEGLNDVGSQTHVIILEGIQASQITVDDFVQITP</sequence>
<evidence type="ECO:0000313" key="5">
    <source>
        <dbReference type="Proteomes" id="UP000282574"/>
    </source>
</evidence>
<accession>A0AB37UQP3</accession>
<keyword evidence="5" id="KW-1185">Reference proteome</keyword>
<dbReference type="Pfam" id="PF00353">
    <property type="entry name" value="HemolysinCabind"/>
    <property type="match status" value="3"/>
</dbReference>
<dbReference type="SUPFAM" id="SSF51120">
    <property type="entry name" value="beta-Roll"/>
    <property type="match status" value="1"/>
</dbReference>
<dbReference type="PANTHER" id="PTHR38340">
    <property type="entry name" value="S-LAYER PROTEIN"/>
    <property type="match status" value="1"/>
</dbReference>
<dbReference type="Gene3D" id="2.150.10.10">
    <property type="entry name" value="Serralysin-like metalloprotease, C-terminal"/>
    <property type="match status" value="2"/>
</dbReference>
<dbReference type="InterPro" id="IPR018511">
    <property type="entry name" value="Hemolysin-typ_Ca-bd_CS"/>
</dbReference>
<evidence type="ECO:0000313" key="4">
    <source>
        <dbReference type="EMBL" id="RUT13589.1"/>
    </source>
</evidence>
<dbReference type="Proteomes" id="UP000282574">
    <property type="component" value="Unassembled WGS sequence"/>
</dbReference>
<dbReference type="PROSITE" id="PS00330">
    <property type="entry name" value="HEMOLYSIN_CALCIUM"/>
    <property type="match status" value="2"/>
</dbReference>
<proteinExistence type="predicted"/>
<evidence type="ECO:0000256" key="1">
    <source>
        <dbReference type="ARBA" id="ARBA00004613"/>
    </source>
</evidence>
<evidence type="ECO:0000256" key="3">
    <source>
        <dbReference type="SAM" id="MobiDB-lite"/>
    </source>
</evidence>
<dbReference type="AlphaFoldDB" id="A0AB37UQP3"/>
<evidence type="ECO:0000256" key="2">
    <source>
        <dbReference type="ARBA" id="ARBA00022525"/>
    </source>
</evidence>
<dbReference type="InterPro" id="IPR001343">
    <property type="entry name" value="Hemolysn_Ca-bd"/>
</dbReference>
<dbReference type="EMBL" id="RSCK01000006">
    <property type="protein sequence ID" value="RUT13589.1"/>
    <property type="molecule type" value="Genomic_DNA"/>
</dbReference>
<organism evidence="4 5">
    <name type="scientific">Chroococcidiopsis cubana SAG 39.79</name>
    <dbReference type="NCBI Taxonomy" id="388085"/>
    <lineage>
        <taxon>Bacteria</taxon>
        <taxon>Bacillati</taxon>
        <taxon>Cyanobacteriota</taxon>
        <taxon>Cyanophyceae</taxon>
        <taxon>Chroococcidiopsidales</taxon>
        <taxon>Chroococcidiopsidaceae</taxon>
        <taxon>Chroococcidiopsis</taxon>
    </lineage>
</organism>
<dbReference type="InterPro" id="IPR011049">
    <property type="entry name" value="Serralysin-like_metalloprot_C"/>
</dbReference>
<dbReference type="InterPro" id="IPR050557">
    <property type="entry name" value="RTX_toxin/Mannuronan_C5-epim"/>
</dbReference>
<keyword evidence="2" id="KW-0964">Secreted</keyword>
<gene>
    <name evidence="4" type="ORF">DSM107010_12120</name>
</gene>
<feature type="compositionally biased region" description="Basic and acidic residues" evidence="3">
    <location>
        <begin position="35"/>
        <end position="48"/>
    </location>
</feature>
<comment type="subcellular location">
    <subcellularLocation>
        <location evidence="1">Secreted</location>
    </subcellularLocation>
</comment>
<evidence type="ECO:0008006" key="6">
    <source>
        <dbReference type="Google" id="ProtNLM"/>
    </source>
</evidence>
<dbReference type="GO" id="GO:0005576">
    <property type="term" value="C:extracellular region"/>
    <property type="evidence" value="ECO:0007669"/>
    <property type="project" value="UniProtKB-SubCell"/>
</dbReference>
<comment type="caution">
    <text evidence="4">The sequence shown here is derived from an EMBL/GenBank/DDBJ whole genome shotgun (WGS) entry which is preliminary data.</text>
</comment>
<protein>
    <recommendedName>
        <fullName evidence="6">Hemolysin expression modulating protein</fullName>
    </recommendedName>
</protein>
<dbReference type="PRINTS" id="PR00313">
    <property type="entry name" value="CABNDNGRPT"/>
</dbReference>
<dbReference type="GO" id="GO:0005509">
    <property type="term" value="F:calcium ion binding"/>
    <property type="evidence" value="ECO:0007669"/>
    <property type="project" value="InterPro"/>
</dbReference>
<dbReference type="PANTHER" id="PTHR38340:SF1">
    <property type="entry name" value="S-LAYER PROTEIN"/>
    <property type="match status" value="1"/>
</dbReference>
<reference evidence="4 5" key="1">
    <citation type="journal article" date="2019" name="Genome Biol. Evol.">
        <title>Day and night: Metabolic profiles and evolutionary relationships of six axenic non-marine cyanobacteria.</title>
        <authorList>
            <person name="Will S.E."/>
            <person name="Henke P."/>
            <person name="Boedeker C."/>
            <person name="Huang S."/>
            <person name="Brinkmann H."/>
            <person name="Rohde M."/>
            <person name="Jarek M."/>
            <person name="Friedl T."/>
            <person name="Seufert S."/>
            <person name="Schumacher M."/>
            <person name="Overmann J."/>
            <person name="Neumann-Schaal M."/>
            <person name="Petersen J."/>
        </authorList>
    </citation>
    <scope>NUCLEOTIDE SEQUENCE [LARGE SCALE GENOMIC DNA]</scope>
    <source>
        <strain evidence="4 5">SAG 39.79</strain>
    </source>
</reference>